<dbReference type="EMBL" id="CAJHNH020002298">
    <property type="protein sequence ID" value="CAG5126230.1"/>
    <property type="molecule type" value="Genomic_DNA"/>
</dbReference>
<dbReference type="Proteomes" id="UP000678393">
    <property type="component" value="Unassembled WGS sequence"/>
</dbReference>
<protein>
    <submittedName>
        <fullName evidence="2">Uncharacterized protein</fullName>
    </submittedName>
</protein>
<feature type="region of interest" description="Disordered" evidence="1">
    <location>
        <begin position="1"/>
        <end position="46"/>
    </location>
</feature>
<reference evidence="2" key="1">
    <citation type="submission" date="2021-04" db="EMBL/GenBank/DDBJ databases">
        <authorList>
            <consortium name="Molecular Ecology Group"/>
        </authorList>
    </citation>
    <scope>NUCLEOTIDE SEQUENCE</scope>
</reference>
<organism evidence="2 3">
    <name type="scientific">Candidula unifasciata</name>
    <dbReference type="NCBI Taxonomy" id="100452"/>
    <lineage>
        <taxon>Eukaryota</taxon>
        <taxon>Metazoa</taxon>
        <taxon>Spiralia</taxon>
        <taxon>Lophotrochozoa</taxon>
        <taxon>Mollusca</taxon>
        <taxon>Gastropoda</taxon>
        <taxon>Heterobranchia</taxon>
        <taxon>Euthyneura</taxon>
        <taxon>Panpulmonata</taxon>
        <taxon>Eupulmonata</taxon>
        <taxon>Stylommatophora</taxon>
        <taxon>Helicina</taxon>
        <taxon>Helicoidea</taxon>
        <taxon>Geomitridae</taxon>
        <taxon>Candidula</taxon>
    </lineage>
</organism>
<feature type="compositionally biased region" description="Polar residues" evidence="1">
    <location>
        <begin position="1"/>
        <end position="42"/>
    </location>
</feature>
<dbReference type="AlphaFoldDB" id="A0A8S3ZEN0"/>
<accession>A0A8S3ZEN0</accession>
<evidence type="ECO:0000313" key="3">
    <source>
        <dbReference type="Proteomes" id="UP000678393"/>
    </source>
</evidence>
<gene>
    <name evidence="2" type="ORF">CUNI_LOCUS11788</name>
</gene>
<name>A0A8S3ZEN0_9EUPU</name>
<keyword evidence="3" id="KW-1185">Reference proteome</keyword>
<feature type="non-terminal residue" evidence="2">
    <location>
        <position position="1"/>
    </location>
</feature>
<comment type="caution">
    <text evidence="2">The sequence shown here is derived from an EMBL/GenBank/DDBJ whole genome shotgun (WGS) entry which is preliminary data.</text>
</comment>
<feature type="region of interest" description="Disordered" evidence="1">
    <location>
        <begin position="71"/>
        <end position="118"/>
    </location>
</feature>
<evidence type="ECO:0000256" key="1">
    <source>
        <dbReference type="SAM" id="MobiDB-lite"/>
    </source>
</evidence>
<feature type="compositionally biased region" description="Low complexity" evidence="1">
    <location>
        <begin position="102"/>
        <end position="118"/>
    </location>
</feature>
<sequence>MTSRGNQSVSPPAQLSQQRHVNLISSSTPPPQQYFQGSSPSLPQGAYEFLPQAQGQAYLPYQTVQAYGNAINDIRGQPGNNGRAGPLPQSLPQGGSYYQHGPSMRPQQMQQAPAASQQ</sequence>
<evidence type="ECO:0000313" key="2">
    <source>
        <dbReference type="EMBL" id="CAG5126230.1"/>
    </source>
</evidence>
<proteinExistence type="predicted"/>